<dbReference type="InterPro" id="IPR035897">
    <property type="entry name" value="Toll_tir_struct_dom_sf"/>
</dbReference>
<dbReference type="InterPro" id="IPR013568">
    <property type="entry name" value="SEFIR_dom"/>
</dbReference>
<dbReference type="SUPFAM" id="SSF52200">
    <property type="entry name" value="Toll/Interleukin receptor TIR domain"/>
    <property type="match status" value="1"/>
</dbReference>
<evidence type="ECO:0000313" key="4">
    <source>
        <dbReference type="Proteomes" id="UP000655751"/>
    </source>
</evidence>
<name>A0A931IB15_9NOCA</name>
<dbReference type="RefSeq" id="WP_196148921.1">
    <property type="nucleotide sequence ID" value="NZ_JADMLG010000003.1"/>
</dbReference>
<evidence type="ECO:0000256" key="1">
    <source>
        <dbReference type="SAM" id="MobiDB-lite"/>
    </source>
</evidence>
<accession>A0A931IB15</accession>
<dbReference type="Gene3D" id="3.40.50.11530">
    <property type="match status" value="1"/>
</dbReference>
<reference evidence="3" key="1">
    <citation type="submission" date="2020-11" db="EMBL/GenBank/DDBJ databases">
        <title>Nocardia NEAU-351.nov., a novel actinomycete isolated from the cow dung.</title>
        <authorList>
            <person name="Zhang X."/>
        </authorList>
    </citation>
    <scope>NUCLEOTIDE SEQUENCE</scope>
    <source>
        <strain evidence="3">NEAU-351</strain>
    </source>
</reference>
<proteinExistence type="predicted"/>
<sequence length="400" mass="44574">MPTIEEPIEIENPAEVSLYVDDGGHRGADADTGGVGVGCVRLRNWKMHPVRGHTTGEDSAAFLVKINYELVLEPDAVPLSWFEIGFEFEDAPITVVDAIPRLVTTAEQPRSFDLDDHLDLVAGQAIHLPATHPSVHLFGVGGAEVRWRHSSRLPDGVSPGAYTAWLTLVVPRRRTPLRVEVSARFDVPVEEALFYQPGRKPVQLTVPLPEPAPDTPSAPPSAVAPATKPHDPRIFISYAWDDSDHLEAVLRFAEFLVRDVGLDVHLDRWDVDRRRDWYNWAIGELTSADFVIVIASPLCREVGDGKIDSHRNRGLQSEIAIVKELLHTDRREWTTRLLPVVLPGHSIAEIPVFLQPLSADHYTIDSLDVAGAEDLIRVLTARIRHPRPRRRDTILELPTA</sequence>
<dbReference type="PROSITE" id="PS51534">
    <property type="entry name" value="SEFIR"/>
    <property type="match status" value="1"/>
</dbReference>
<organism evidence="3 4">
    <name type="scientific">Nocardia bovistercoris</name>
    <dbReference type="NCBI Taxonomy" id="2785916"/>
    <lineage>
        <taxon>Bacteria</taxon>
        <taxon>Bacillati</taxon>
        <taxon>Actinomycetota</taxon>
        <taxon>Actinomycetes</taxon>
        <taxon>Mycobacteriales</taxon>
        <taxon>Nocardiaceae</taxon>
        <taxon>Nocardia</taxon>
    </lineage>
</organism>
<dbReference type="AlphaFoldDB" id="A0A931IB15"/>
<comment type="caution">
    <text evidence="3">The sequence shown here is derived from an EMBL/GenBank/DDBJ whole genome shotgun (WGS) entry which is preliminary data.</text>
</comment>
<feature type="domain" description="SEFIR" evidence="2">
    <location>
        <begin position="231"/>
        <end position="371"/>
    </location>
</feature>
<keyword evidence="4" id="KW-1185">Reference proteome</keyword>
<feature type="compositionally biased region" description="Pro residues" evidence="1">
    <location>
        <begin position="208"/>
        <end position="219"/>
    </location>
</feature>
<evidence type="ECO:0000259" key="2">
    <source>
        <dbReference type="PROSITE" id="PS51534"/>
    </source>
</evidence>
<gene>
    <name evidence="3" type="ORF">IT779_09870</name>
</gene>
<dbReference type="EMBL" id="JADMLG010000003">
    <property type="protein sequence ID" value="MBH0776590.1"/>
    <property type="molecule type" value="Genomic_DNA"/>
</dbReference>
<dbReference type="Pfam" id="PF08357">
    <property type="entry name" value="SEFIR"/>
    <property type="match status" value="1"/>
</dbReference>
<dbReference type="Proteomes" id="UP000655751">
    <property type="component" value="Unassembled WGS sequence"/>
</dbReference>
<protein>
    <submittedName>
        <fullName evidence="3">TIR domain-containing protein</fullName>
    </submittedName>
</protein>
<evidence type="ECO:0000313" key="3">
    <source>
        <dbReference type="EMBL" id="MBH0776590.1"/>
    </source>
</evidence>
<feature type="region of interest" description="Disordered" evidence="1">
    <location>
        <begin position="207"/>
        <end position="226"/>
    </location>
</feature>